<proteinExistence type="inferred from homology"/>
<comment type="similarity">
    <text evidence="1">Belongs to the short-chain dehydrogenases/reductases (SDR) family.</text>
</comment>
<dbReference type="PRINTS" id="PR00081">
    <property type="entry name" value="GDHRDH"/>
</dbReference>
<evidence type="ECO:0008006" key="5">
    <source>
        <dbReference type="Google" id="ProtNLM"/>
    </source>
</evidence>
<evidence type="ECO:0000313" key="3">
    <source>
        <dbReference type="EMBL" id="GHD37123.1"/>
    </source>
</evidence>
<dbReference type="Proteomes" id="UP000610203">
    <property type="component" value="Unassembled WGS sequence"/>
</dbReference>
<dbReference type="PANTHER" id="PTHR44196">
    <property type="entry name" value="DEHYDROGENASE/REDUCTASE SDR FAMILY MEMBER 7B"/>
    <property type="match status" value="1"/>
</dbReference>
<evidence type="ECO:0000256" key="1">
    <source>
        <dbReference type="ARBA" id="ARBA00006484"/>
    </source>
</evidence>
<organism evidence="3 4">
    <name type="scientific">Psychrobacter glaciei</name>
    <dbReference type="NCBI Taxonomy" id="619771"/>
    <lineage>
        <taxon>Bacteria</taxon>
        <taxon>Pseudomonadati</taxon>
        <taxon>Pseudomonadota</taxon>
        <taxon>Gammaproteobacteria</taxon>
        <taxon>Moraxellales</taxon>
        <taxon>Moraxellaceae</taxon>
        <taxon>Psychrobacter</taxon>
    </lineage>
</organism>
<sequence length="278" mass="31168">MNSKMKDFTQSIPTHKPSHLIVFGGTSGLGLALALHHHQLGWQVSVVGHSMEKIDNINSQHPNIVTYCCDLMDSVQTQSLLESLSDISFQRVIYSAGSYTNERVYRLNQADSDKMLAINLQAFEQVFRWASEQLKRQSYSSDCKENNRLSLICIASIAGTMQYPYASLYAKSKRAMIAAASAYRAALAPYDIQVNCIASGYIDTQALRDLNDGDASHKPFIINTQTAVENVMQAIDDDIELAIFPRSMRYITRALNHLPKPVLNWILRSRLDKPTGYS</sequence>
<comment type="caution">
    <text evidence="3">The sequence shown here is derived from an EMBL/GenBank/DDBJ whole genome shotgun (WGS) entry which is preliminary data.</text>
</comment>
<keyword evidence="4" id="KW-1185">Reference proteome</keyword>
<dbReference type="InterPro" id="IPR036291">
    <property type="entry name" value="NAD(P)-bd_dom_sf"/>
</dbReference>
<gene>
    <name evidence="3" type="ORF">GCM10016272_24920</name>
</gene>
<dbReference type="Gene3D" id="3.40.50.720">
    <property type="entry name" value="NAD(P)-binding Rossmann-like Domain"/>
    <property type="match status" value="1"/>
</dbReference>
<dbReference type="CDD" id="cd05233">
    <property type="entry name" value="SDR_c"/>
    <property type="match status" value="1"/>
</dbReference>
<evidence type="ECO:0000313" key="4">
    <source>
        <dbReference type="Proteomes" id="UP000610203"/>
    </source>
</evidence>
<dbReference type="InterPro" id="IPR002347">
    <property type="entry name" value="SDR_fam"/>
</dbReference>
<name>A0ABQ3GUD5_9GAMM</name>
<dbReference type="Pfam" id="PF00106">
    <property type="entry name" value="adh_short"/>
    <property type="match status" value="1"/>
</dbReference>
<dbReference type="PANTHER" id="PTHR44196:SF1">
    <property type="entry name" value="DEHYDROGENASE_REDUCTASE SDR FAMILY MEMBER 7B"/>
    <property type="match status" value="1"/>
</dbReference>
<dbReference type="SUPFAM" id="SSF51735">
    <property type="entry name" value="NAD(P)-binding Rossmann-fold domains"/>
    <property type="match status" value="1"/>
</dbReference>
<reference evidence="4" key="1">
    <citation type="journal article" date="2019" name="Int. J. Syst. Evol. Microbiol.">
        <title>The Global Catalogue of Microorganisms (GCM) 10K type strain sequencing project: providing services to taxonomists for standard genome sequencing and annotation.</title>
        <authorList>
            <consortium name="The Broad Institute Genomics Platform"/>
            <consortium name="The Broad Institute Genome Sequencing Center for Infectious Disease"/>
            <person name="Wu L."/>
            <person name="Ma J."/>
        </authorList>
    </citation>
    <scope>NUCLEOTIDE SEQUENCE [LARGE SCALE GENOMIC DNA]</scope>
    <source>
        <strain evidence="4">KCTC 42280</strain>
    </source>
</reference>
<protein>
    <recommendedName>
        <fullName evidence="5">SDR family NAD(P)-dependent oxidoreductase</fullName>
    </recommendedName>
</protein>
<accession>A0ABQ3GUD5</accession>
<keyword evidence="2" id="KW-0560">Oxidoreductase</keyword>
<evidence type="ECO:0000256" key="2">
    <source>
        <dbReference type="ARBA" id="ARBA00023002"/>
    </source>
</evidence>
<dbReference type="EMBL" id="BMZR01000007">
    <property type="protein sequence ID" value="GHD37123.1"/>
    <property type="molecule type" value="Genomic_DNA"/>
</dbReference>